<evidence type="ECO:0000313" key="4">
    <source>
        <dbReference type="EMBL" id="TQV97185.1"/>
    </source>
</evidence>
<dbReference type="OrthoDB" id="10265068at2759"/>
<dbReference type="PANTHER" id="PTHR15074">
    <property type="entry name" value="METHYL-CPG-BINDING PROTEIN"/>
    <property type="match status" value="1"/>
</dbReference>
<name>A0A545W362_9HYPO</name>
<dbReference type="Proteomes" id="UP000315783">
    <property type="component" value="Unassembled WGS sequence"/>
</dbReference>
<dbReference type="Gene3D" id="1.10.340.30">
    <property type="entry name" value="Hypothetical protein, domain 2"/>
    <property type="match status" value="1"/>
</dbReference>
<feature type="compositionally biased region" description="Basic and acidic residues" evidence="3">
    <location>
        <begin position="79"/>
        <end position="88"/>
    </location>
</feature>
<evidence type="ECO:0000256" key="2">
    <source>
        <dbReference type="ARBA" id="ARBA00023242"/>
    </source>
</evidence>
<organism evidence="4 5">
    <name type="scientific">Cordyceps javanica</name>
    <dbReference type="NCBI Taxonomy" id="43265"/>
    <lineage>
        <taxon>Eukaryota</taxon>
        <taxon>Fungi</taxon>
        <taxon>Dikarya</taxon>
        <taxon>Ascomycota</taxon>
        <taxon>Pezizomycotina</taxon>
        <taxon>Sordariomycetes</taxon>
        <taxon>Hypocreomycetidae</taxon>
        <taxon>Hypocreales</taxon>
        <taxon>Cordycipitaceae</taxon>
        <taxon>Cordyceps</taxon>
    </lineage>
</organism>
<evidence type="ECO:0000313" key="5">
    <source>
        <dbReference type="Proteomes" id="UP000315783"/>
    </source>
</evidence>
<feature type="region of interest" description="Disordered" evidence="3">
    <location>
        <begin position="64"/>
        <end position="88"/>
    </location>
</feature>
<protein>
    <submittedName>
        <fullName evidence="4">Pre-mRNA splicing factor</fullName>
    </submittedName>
</protein>
<keyword evidence="2" id="KW-0539">Nucleus</keyword>
<dbReference type="AlphaFoldDB" id="A0A545W362"/>
<comment type="caution">
    <text evidence="4">The sequence shown here is derived from an EMBL/GenBank/DDBJ whole genome shotgun (WGS) entry which is preliminary data.</text>
</comment>
<dbReference type="GO" id="GO:0006281">
    <property type="term" value="P:DNA repair"/>
    <property type="evidence" value="ECO:0007669"/>
    <property type="project" value="InterPro"/>
</dbReference>
<dbReference type="GO" id="GO:0005634">
    <property type="term" value="C:nucleus"/>
    <property type="evidence" value="ECO:0007669"/>
    <property type="project" value="UniProtKB-SubCell"/>
</dbReference>
<dbReference type="EMBL" id="SPUK01000005">
    <property type="protein sequence ID" value="TQV97185.1"/>
    <property type="molecule type" value="Genomic_DNA"/>
</dbReference>
<proteinExistence type="predicted"/>
<dbReference type="SUPFAM" id="SSF48150">
    <property type="entry name" value="DNA-glycosylase"/>
    <property type="match status" value="1"/>
</dbReference>
<dbReference type="STRING" id="43265.A0A545W362"/>
<reference evidence="4 5" key="1">
    <citation type="journal article" date="2019" name="Appl. Microbiol. Biotechnol.">
        <title>Genome sequence of Isaria javanica and comparative genome analysis insights into family S53 peptidase evolution in fungal entomopathogens.</title>
        <authorList>
            <person name="Lin R."/>
            <person name="Zhang X."/>
            <person name="Xin B."/>
            <person name="Zou M."/>
            <person name="Gao Y."/>
            <person name="Qin F."/>
            <person name="Hu Q."/>
            <person name="Xie B."/>
            <person name="Cheng X."/>
        </authorList>
    </citation>
    <scope>NUCLEOTIDE SEQUENCE [LARGE SCALE GENOMIC DNA]</scope>
    <source>
        <strain evidence="4 5">IJ1G</strain>
    </source>
</reference>
<gene>
    <name evidence="4" type="ORF">IF1G_04425</name>
</gene>
<dbReference type="InterPro" id="IPR011257">
    <property type="entry name" value="DNA_glycosylase"/>
</dbReference>
<dbReference type="PANTHER" id="PTHR15074:SF0">
    <property type="entry name" value="METHYL-CPG-BINDING DOMAIN PROTEIN 4-LIKE PROTEIN"/>
    <property type="match status" value="1"/>
</dbReference>
<accession>A0A545W362</accession>
<dbReference type="GO" id="GO:0003824">
    <property type="term" value="F:catalytic activity"/>
    <property type="evidence" value="ECO:0007669"/>
    <property type="project" value="InterPro"/>
</dbReference>
<dbReference type="GO" id="GO:0003677">
    <property type="term" value="F:DNA binding"/>
    <property type="evidence" value="ECO:0007669"/>
    <property type="project" value="InterPro"/>
</dbReference>
<keyword evidence="5" id="KW-1185">Reference proteome</keyword>
<dbReference type="InterPro" id="IPR045138">
    <property type="entry name" value="MeCP2/MBD4"/>
</dbReference>
<sequence>MTSRFGDQILQVFDVPADAYEFLVGLLDDRAASPSDLKVLFDLSLMAGTDAWFQHVDHAWHLGDNIQPPPFTKASGRPTDSKPEPPWETTDRLIEQAKSLAKEAFDDVLLGSRINESQSRTTVTKAAKRKADATSSHYWCRDGDADDVFSSTKRFKPADLPNSFISRLNIPAPGLQPSCVYPEEPGEAQSSSVHINAGTSPYFPTPTRGPRAVVVPRPSPGTVSCIPFPPLSAESFGIIQEQVAHEPFWLLIVVTFLIKTKGEYAIPTFLRVKGRFPAPCDVANPNNAAELLGMIRHLGLGQNRLGAMQKYAQHFMFDPPRPGVRHAVRRYDAREVGHDLDTQSKLHAENAEDGWEIGHMTQGPYAIDSWRIFCRDVLLGRAKDWNGKGARGEFQPEWMRVLPADKELRAFLRWMWMREGWEWDPATGERTVLREEMRRAAEEGRVRYDIHGELQIVNDQ</sequence>
<comment type="subcellular location">
    <subcellularLocation>
        <location evidence="1">Nucleus</location>
    </subcellularLocation>
</comment>
<evidence type="ECO:0000256" key="1">
    <source>
        <dbReference type="ARBA" id="ARBA00004123"/>
    </source>
</evidence>
<evidence type="ECO:0000256" key="3">
    <source>
        <dbReference type="SAM" id="MobiDB-lite"/>
    </source>
</evidence>